<keyword evidence="15" id="KW-1185">Reference proteome</keyword>
<keyword evidence="6" id="KW-0862">Zinc</keyword>
<dbReference type="PANTHER" id="PTHR11086:SF18">
    <property type="entry name" value="DEOXYCYTIDYLATE DEAMINASE"/>
    <property type="match status" value="1"/>
</dbReference>
<dbReference type="AlphaFoldDB" id="A0AAE1NTK3"/>
<evidence type="ECO:0000256" key="11">
    <source>
        <dbReference type="ARBA" id="ARBA00071625"/>
    </source>
</evidence>
<dbReference type="SUPFAM" id="SSF53927">
    <property type="entry name" value="Cytidine deaminase-like"/>
    <property type="match status" value="2"/>
</dbReference>
<dbReference type="InterPro" id="IPR016193">
    <property type="entry name" value="Cytidine_deaminase-like"/>
</dbReference>
<comment type="similarity">
    <text evidence="2">Belongs to the cytidine and deoxycytidylate deaminase family.</text>
</comment>
<dbReference type="InterPro" id="IPR002125">
    <property type="entry name" value="CMP_dCMP_dom"/>
</dbReference>
<dbReference type="InterPro" id="IPR035105">
    <property type="entry name" value="Deoxycytidylate_deaminase_dom"/>
</dbReference>
<evidence type="ECO:0000256" key="12">
    <source>
        <dbReference type="SAM" id="MobiDB-lite"/>
    </source>
</evidence>
<feature type="domain" description="CMP/dCMP-type deaminase" evidence="13">
    <location>
        <begin position="837"/>
        <end position="961"/>
    </location>
</feature>
<evidence type="ECO:0000256" key="4">
    <source>
        <dbReference type="ARBA" id="ARBA00022727"/>
    </source>
</evidence>
<comment type="function">
    <text evidence="7">Supplies the nucleotide substrate for thymidylate synthetase.</text>
</comment>
<dbReference type="CDD" id="cd01286">
    <property type="entry name" value="deoxycytidylate_deaminase"/>
    <property type="match status" value="2"/>
</dbReference>
<evidence type="ECO:0000313" key="14">
    <source>
        <dbReference type="EMBL" id="KAK4295995.1"/>
    </source>
</evidence>
<evidence type="ECO:0000256" key="7">
    <source>
        <dbReference type="ARBA" id="ARBA00037036"/>
    </source>
</evidence>
<protein>
    <recommendedName>
        <fullName evidence="11">Probable deoxycytidylate deaminase</fullName>
        <ecNumber evidence="8">3.5.4.12</ecNumber>
    </recommendedName>
    <alternativeName>
        <fullName evidence="9">dCMP deaminase</fullName>
    </alternativeName>
</protein>
<evidence type="ECO:0000256" key="3">
    <source>
        <dbReference type="ARBA" id="ARBA00022723"/>
    </source>
</evidence>
<dbReference type="Proteomes" id="UP001292094">
    <property type="component" value="Unassembled WGS sequence"/>
</dbReference>
<dbReference type="Pfam" id="PF00383">
    <property type="entry name" value="dCMP_cyt_deam_1"/>
    <property type="match status" value="2"/>
</dbReference>
<reference evidence="14" key="1">
    <citation type="submission" date="2023-11" db="EMBL/GenBank/DDBJ databases">
        <title>Genome assemblies of two species of porcelain crab, Petrolisthes cinctipes and Petrolisthes manimaculis (Anomura: Porcellanidae).</title>
        <authorList>
            <person name="Angst P."/>
        </authorList>
    </citation>
    <scope>NUCLEOTIDE SEQUENCE</scope>
    <source>
        <strain evidence="14">PB745_02</strain>
        <tissue evidence="14">Gill</tissue>
    </source>
</reference>
<dbReference type="InterPro" id="IPR015517">
    <property type="entry name" value="dCMP_deaminase-rel"/>
</dbReference>
<feature type="compositionally biased region" description="Polar residues" evidence="12">
    <location>
        <begin position="811"/>
        <end position="823"/>
    </location>
</feature>
<dbReference type="GO" id="GO:0008270">
    <property type="term" value="F:zinc ion binding"/>
    <property type="evidence" value="ECO:0007669"/>
    <property type="project" value="InterPro"/>
</dbReference>
<evidence type="ECO:0000256" key="9">
    <source>
        <dbReference type="ARBA" id="ARBA00041763"/>
    </source>
</evidence>
<feature type="compositionally biased region" description="Basic and acidic residues" evidence="12">
    <location>
        <begin position="585"/>
        <end position="619"/>
    </location>
</feature>
<dbReference type="InterPro" id="IPR016192">
    <property type="entry name" value="APOBEC/CMP_deaminase_Zn-bd"/>
</dbReference>
<keyword evidence="4" id="KW-0545">Nucleotide biosynthesis</keyword>
<feature type="region of interest" description="Disordered" evidence="12">
    <location>
        <begin position="806"/>
        <end position="825"/>
    </location>
</feature>
<dbReference type="SUPFAM" id="SSF57625">
    <property type="entry name" value="Invertebrate chitin-binding proteins"/>
    <property type="match status" value="1"/>
</dbReference>
<evidence type="ECO:0000313" key="15">
    <source>
        <dbReference type="Proteomes" id="UP001292094"/>
    </source>
</evidence>
<comment type="cofactor">
    <cofactor evidence="1">
        <name>Zn(2+)</name>
        <dbReference type="ChEBI" id="CHEBI:29105"/>
    </cofactor>
</comment>
<dbReference type="PROSITE" id="PS00903">
    <property type="entry name" value="CYT_DCMP_DEAMINASES_1"/>
    <property type="match status" value="2"/>
</dbReference>
<dbReference type="PANTHER" id="PTHR11086">
    <property type="entry name" value="DEOXYCYTIDYLATE DEAMINASE-RELATED"/>
    <property type="match status" value="1"/>
</dbReference>
<evidence type="ECO:0000256" key="8">
    <source>
        <dbReference type="ARBA" id="ARBA00038938"/>
    </source>
</evidence>
<dbReference type="InterPro" id="IPR036508">
    <property type="entry name" value="Chitin-bd_dom_sf"/>
</dbReference>
<dbReference type="GO" id="GO:0009165">
    <property type="term" value="P:nucleotide biosynthetic process"/>
    <property type="evidence" value="ECO:0007669"/>
    <property type="project" value="UniProtKB-KW"/>
</dbReference>
<keyword evidence="5" id="KW-0378">Hydrolase</keyword>
<feature type="compositionally biased region" description="Low complexity" evidence="12">
    <location>
        <begin position="407"/>
        <end position="574"/>
    </location>
</feature>
<evidence type="ECO:0000256" key="1">
    <source>
        <dbReference type="ARBA" id="ARBA00001947"/>
    </source>
</evidence>
<evidence type="ECO:0000259" key="13">
    <source>
        <dbReference type="PROSITE" id="PS51747"/>
    </source>
</evidence>
<evidence type="ECO:0000256" key="6">
    <source>
        <dbReference type="ARBA" id="ARBA00022833"/>
    </source>
</evidence>
<organism evidence="14 15">
    <name type="scientific">Petrolisthes manimaculis</name>
    <dbReference type="NCBI Taxonomy" id="1843537"/>
    <lineage>
        <taxon>Eukaryota</taxon>
        <taxon>Metazoa</taxon>
        <taxon>Ecdysozoa</taxon>
        <taxon>Arthropoda</taxon>
        <taxon>Crustacea</taxon>
        <taxon>Multicrustacea</taxon>
        <taxon>Malacostraca</taxon>
        <taxon>Eumalacostraca</taxon>
        <taxon>Eucarida</taxon>
        <taxon>Decapoda</taxon>
        <taxon>Pleocyemata</taxon>
        <taxon>Anomura</taxon>
        <taxon>Galatheoidea</taxon>
        <taxon>Porcellanidae</taxon>
        <taxon>Petrolisthes</taxon>
    </lineage>
</organism>
<name>A0AAE1NTK3_9EUCA</name>
<evidence type="ECO:0000256" key="5">
    <source>
        <dbReference type="ARBA" id="ARBA00022801"/>
    </source>
</evidence>
<evidence type="ECO:0000256" key="2">
    <source>
        <dbReference type="ARBA" id="ARBA00006576"/>
    </source>
</evidence>
<dbReference type="FunFam" id="3.40.140.10:FF:000021">
    <property type="entry name" value="Deoxycytidylate deaminase"/>
    <property type="match status" value="2"/>
</dbReference>
<gene>
    <name evidence="14" type="ORF">Pmani_031464</name>
</gene>
<feature type="region of interest" description="Disordered" evidence="12">
    <location>
        <begin position="407"/>
        <end position="619"/>
    </location>
</feature>
<comment type="catalytic activity">
    <reaction evidence="10">
        <text>dCMP + H2O + H(+) = dUMP + NH4(+)</text>
        <dbReference type="Rhea" id="RHEA:22924"/>
        <dbReference type="ChEBI" id="CHEBI:15377"/>
        <dbReference type="ChEBI" id="CHEBI:15378"/>
        <dbReference type="ChEBI" id="CHEBI:28938"/>
        <dbReference type="ChEBI" id="CHEBI:57566"/>
        <dbReference type="ChEBI" id="CHEBI:246422"/>
        <dbReference type="EC" id="3.5.4.12"/>
    </reaction>
</comment>
<sequence length="1001" mass="108632">MKTWRRRRVHKGRRGVTLTAPSTGNVKGTGCQVVCAEGEMLDDPWQCHKLWQCSAEGSWVQYQCKMHLKSVPFNPNTMACDLSYKCPEQECDPAWSTMAESDPQLYRECNGNNVWVLGKCPDDHIYWPSLGSCFPPDMTTTTTTTPTTTTTTPTTTTTMTTTPTTTTTTPTTTTTMTTTPTTTTTTPTTTTMTTTPTTTTTTPTTTTTMTTTPTTTTTTPTTTTMTTTPTTTTTTPTTTTMTTTTSFTTTPTTTTTPFSITTTSQLQPTTTTTEVLPITTTSKLLPTTTESLSTTTLPTSTTTTQPTSTTTTLTKSTTTQPSSSPTQPITTTSSSTTIQPLITTTVPTSTTTQSTTTTQLPSTTTQSTTTKLPPSTTTVPTFTTTQSTTTTVPLTTTTQLLATTSISLPTSTTTQPLTSTTTQSITTSTTTQPPTTTTSTQSTTNTTTQPLTSTTTQPTTTTIQPPTTTTTTQPPTKSTTTTTQPPTKSTTTTTQPPTKSSTTTTTQPTTKSTTTITQPPTKLTTTTTTQPPTKSTTTTTQPPTKSTTTTTQPPTTTTTTTTQPTTSNITISSSVITKNMTTVPEWHHCSEPRDKSHTPSKLKMDSKPDNINKPDDANYKHDKDVNIIATMERLAVGDHPSEKRTAYISWDEYFMAVAFLSAMRSKDPCSQVGACIINKDKKIVGIGYNGMPRGCSDDILPWNKYSSDPLLTKYMYVCHAEMNAIMNKNSSDLAGCTIYVALFPCNECAKLIIQAGIREVVFRSDKHAQKDTTIASKCLLDLAGVCYRQYVPSRKKIELDFTASGDPIDEQNGNHNNQQCSQLDSRDVNNKREDYLAWGEYFMAMATLSALRSKDPATQVGACIVNMENKIVGIGYNGMPRGCSDNHLPWGKTSTNKLETKYMYVCHAEVNAIMNKNCASVSGCTIYVALFPCNECAKVIIQAGITNVVYLCDKYHSLPSCVASRKMFDLTGVKYSPYSFPRRKVGIDFEEIEWNNTSKED</sequence>
<proteinExistence type="inferred from homology"/>
<dbReference type="GO" id="GO:0008061">
    <property type="term" value="F:chitin binding"/>
    <property type="evidence" value="ECO:0007669"/>
    <property type="project" value="InterPro"/>
</dbReference>
<dbReference type="GO" id="GO:0004132">
    <property type="term" value="F:dCMP deaminase activity"/>
    <property type="evidence" value="ECO:0007669"/>
    <property type="project" value="UniProtKB-EC"/>
</dbReference>
<dbReference type="Gene3D" id="3.40.140.10">
    <property type="entry name" value="Cytidine Deaminase, domain 2"/>
    <property type="match status" value="2"/>
</dbReference>
<dbReference type="GO" id="GO:0005737">
    <property type="term" value="C:cytoplasm"/>
    <property type="evidence" value="ECO:0007669"/>
    <property type="project" value="TreeGrafter"/>
</dbReference>
<dbReference type="PROSITE" id="PS51747">
    <property type="entry name" value="CYT_DCMP_DEAMINASES_2"/>
    <property type="match status" value="2"/>
</dbReference>
<feature type="region of interest" description="Disordered" evidence="12">
    <location>
        <begin position="142"/>
        <end position="384"/>
    </location>
</feature>
<feature type="domain" description="CMP/dCMP-type deaminase" evidence="13">
    <location>
        <begin position="649"/>
        <end position="779"/>
    </location>
</feature>
<evidence type="ECO:0000256" key="10">
    <source>
        <dbReference type="ARBA" id="ARBA00052978"/>
    </source>
</evidence>
<keyword evidence="3" id="KW-0479">Metal-binding</keyword>
<comment type="caution">
    <text evidence="14">The sequence shown here is derived from an EMBL/GenBank/DDBJ whole genome shotgun (WGS) entry which is preliminary data.</text>
</comment>
<accession>A0AAE1NTK3</accession>
<dbReference type="EMBL" id="JAWZYT010003953">
    <property type="protein sequence ID" value="KAK4295995.1"/>
    <property type="molecule type" value="Genomic_DNA"/>
</dbReference>
<dbReference type="EC" id="3.5.4.12" evidence="8"/>